<dbReference type="GO" id="GO:0005886">
    <property type="term" value="C:plasma membrane"/>
    <property type="evidence" value="ECO:0007669"/>
    <property type="project" value="TreeGrafter"/>
</dbReference>
<evidence type="ECO:0000313" key="5">
    <source>
        <dbReference type="Proteomes" id="UP000198367"/>
    </source>
</evidence>
<comment type="cofactor">
    <cofactor evidence="1">
        <name>Mg(2+)</name>
        <dbReference type="ChEBI" id="CHEBI:18420"/>
    </cofactor>
</comment>
<dbReference type="AlphaFoldDB" id="A0A220UKU6"/>
<dbReference type="PANTHER" id="PTHR45138:SF6">
    <property type="entry name" value="DIGUANYLATE CYCLASE DGCN"/>
    <property type="match status" value="1"/>
</dbReference>
<dbReference type="SMART" id="SM00267">
    <property type="entry name" value="GGDEF"/>
    <property type="match status" value="1"/>
</dbReference>
<dbReference type="CDD" id="cd01949">
    <property type="entry name" value="GGDEF"/>
    <property type="match status" value="1"/>
</dbReference>
<proteinExistence type="predicted"/>
<organism evidence="4 5">
    <name type="scientific">Shewanella bicestrii</name>
    <dbReference type="NCBI Taxonomy" id="2018305"/>
    <lineage>
        <taxon>Bacteria</taxon>
        <taxon>Pseudomonadati</taxon>
        <taxon>Pseudomonadota</taxon>
        <taxon>Gammaproteobacteria</taxon>
        <taxon>Alteromonadales</taxon>
        <taxon>Shewanellaceae</taxon>
        <taxon>Shewanella</taxon>
    </lineage>
</organism>
<dbReference type="FunFam" id="3.30.70.270:FF:000001">
    <property type="entry name" value="Diguanylate cyclase domain protein"/>
    <property type="match status" value="1"/>
</dbReference>
<evidence type="ECO:0000256" key="1">
    <source>
        <dbReference type="ARBA" id="ARBA00001946"/>
    </source>
</evidence>
<dbReference type="SUPFAM" id="SSF55073">
    <property type="entry name" value="Nucleotide cyclase"/>
    <property type="match status" value="1"/>
</dbReference>
<evidence type="ECO:0000313" key="4">
    <source>
        <dbReference type="EMBL" id="ASK68630.1"/>
    </source>
</evidence>
<dbReference type="GO" id="GO:0043709">
    <property type="term" value="P:cell adhesion involved in single-species biofilm formation"/>
    <property type="evidence" value="ECO:0007669"/>
    <property type="project" value="TreeGrafter"/>
</dbReference>
<dbReference type="InterPro" id="IPR043128">
    <property type="entry name" value="Rev_trsase/Diguanyl_cyclase"/>
</dbReference>
<protein>
    <recommendedName>
        <fullName evidence="2">diguanylate cyclase</fullName>
        <ecNumber evidence="2">2.7.7.65</ecNumber>
    </recommendedName>
</protein>
<dbReference type="Proteomes" id="UP000198367">
    <property type="component" value="Chromosome"/>
</dbReference>
<sequence>MDFGLATTLYPDEYNYQTEAYSPASTPLDLVQVIQQLHASLDPRTVFACYGKVLGQHLPVQGVRLQAEQQKLSWGKRYGISLKRQIICGGTPLTLQYQLLTPLTPSQTIILQEIEPLLLQPLLNAMQYQEMSMQAMFDSLTGLGNRHYYTQSLKNAVARAHRKQGAVSLIVLDLDNFKQLNDRYGHKCGDYILKEFGDIIRSSIRSTDQAFRIGGDEFVVIVQGNIHAAGLLCERIVTATNAHASFHQFGVSSSLGAAEASDIMEAEQLYEQADKTLYQAKASGRNCYKLSPTQLS</sequence>
<dbReference type="GO" id="GO:0052621">
    <property type="term" value="F:diguanylate cyclase activity"/>
    <property type="evidence" value="ECO:0007669"/>
    <property type="project" value="UniProtKB-EC"/>
</dbReference>
<accession>A0A220UKU6</accession>
<gene>
    <name evidence="4" type="ORF">CF168_06910</name>
</gene>
<evidence type="ECO:0000256" key="2">
    <source>
        <dbReference type="ARBA" id="ARBA00012528"/>
    </source>
</evidence>
<reference evidence="4 5" key="1">
    <citation type="submission" date="2017-07" db="EMBL/GenBank/DDBJ databases">
        <title>Phenotypical and genomic characterization of a clinical isolate of Shewanella bicestrii sp. nov. producing an extended-spectrum beta-lactamase and a new oxacillinase variant.</title>
        <authorList>
            <person name="Jousset A.B."/>
            <person name="Bonnin R.A."/>
            <person name="Girlich D."/>
            <person name="Dabos L."/>
            <person name="Potron A."/>
            <person name="Dortet L."/>
            <person name="Glaser P."/>
            <person name="Naas T."/>
        </authorList>
    </citation>
    <scope>NUCLEOTIDE SEQUENCE [LARGE SCALE GENOMIC DNA]</scope>
    <source>
        <strain evidence="4 5">JAB-1</strain>
    </source>
</reference>
<dbReference type="PROSITE" id="PS50887">
    <property type="entry name" value="GGDEF"/>
    <property type="match status" value="1"/>
</dbReference>
<dbReference type="PANTHER" id="PTHR45138">
    <property type="entry name" value="REGULATORY COMPONENTS OF SENSORY TRANSDUCTION SYSTEM"/>
    <property type="match status" value="1"/>
</dbReference>
<keyword evidence="5" id="KW-1185">Reference proteome</keyword>
<dbReference type="InterPro" id="IPR050469">
    <property type="entry name" value="Diguanylate_Cyclase"/>
</dbReference>
<feature type="domain" description="GGDEF" evidence="3">
    <location>
        <begin position="165"/>
        <end position="293"/>
    </location>
</feature>
<name>A0A220UKU6_9GAMM</name>
<dbReference type="RefSeq" id="WP_089067421.1">
    <property type="nucleotide sequence ID" value="NZ_CP022358.1"/>
</dbReference>
<dbReference type="GO" id="GO:1902201">
    <property type="term" value="P:negative regulation of bacterial-type flagellum-dependent cell motility"/>
    <property type="evidence" value="ECO:0007669"/>
    <property type="project" value="TreeGrafter"/>
</dbReference>
<evidence type="ECO:0000259" key="3">
    <source>
        <dbReference type="PROSITE" id="PS50887"/>
    </source>
</evidence>
<dbReference type="EC" id="2.7.7.65" evidence="2"/>
<dbReference type="EMBL" id="CP022358">
    <property type="protein sequence ID" value="ASK68630.1"/>
    <property type="molecule type" value="Genomic_DNA"/>
</dbReference>
<dbReference type="Gene3D" id="3.30.70.270">
    <property type="match status" value="1"/>
</dbReference>
<dbReference type="InterPro" id="IPR029787">
    <property type="entry name" value="Nucleotide_cyclase"/>
</dbReference>
<dbReference type="KEGG" id="sbj:CF168_06910"/>
<dbReference type="Pfam" id="PF00990">
    <property type="entry name" value="GGDEF"/>
    <property type="match status" value="1"/>
</dbReference>
<dbReference type="NCBIfam" id="TIGR00254">
    <property type="entry name" value="GGDEF"/>
    <property type="match status" value="1"/>
</dbReference>
<dbReference type="InterPro" id="IPR000160">
    <property type="entry name" value="GGDEF_dom"/>
</dbReference>